<feature type="compositionally biased region" description="Polar residues" evidence="11">
    <location>
        <begin position="16"/>
        <end position="26"/>
    </location>
</feature>
<accession>A0AAF0CRX0</accession>
<evidence type="ECO:0000256" key="2">
    <source>
        <dbReference type="ARBA" id="ARBA00012438"/>
    </source>
</evidence>
<evidence type="ECO:0000256" key="4">
    <source>
        <dbReference type="ARBA" id="ARBA00022679"/>
    </source>
</evidence>
<dbReference type="PROSITE" id="PS50109">
    <property type="entry name" value="HIS_KIN"/>
    <property type="match status" value="1"/>
</dbReference>
<dbReference type="PANTHER" id="PTHR43547:SF2">
    <property type="entry name" value="HYBRID SIGNAL TRANSDUCTION HISTIDINE KINASE C"/>
    <property type="match status" value="1"/>
</dbReference>
<name>A0AAF0CRX0_9BACT</name>
<feature type="modified residue" description="4-aspartylphosphate" evidence="10">
    <location>
        <position position="88"/>
    </location>
</feature>
<dbReference type="SUPFAM" id="SSF52172">
    <property type="entry name" value="CheY-like"/>
    <property type="match status" value="1"/>
</dbReference>
<dbReference type="RefSeq" id="WP_330927657.1">
    <property type="nucleotide sequence ID" value="NZ_CP119075.1"/>
</dbReference>
<sequence>MSSATTDEFFPKDRTTSPFPVSSDSGPSKAEESPFAGHKILVVDDERINNVMMSRVLKRAKFEVIVATTGEEALEKYAAESPDLVLLDVMLPGIDGYETCRQLKQTYGQEAVPVIFLTATTDTKGVIDGFAAGGVDYVQKPIREAEVVARVNTHIQTRVLIGELRAANEAKNRFLGMASHDLRNPLASIRGLAQFLKDPIIGKLTPDQLDMAETIETTANGMLSLVNELLDVATIESGELKLNPEMGSLKTLVEKVVSLANLDATRKKTKLVLVIANDIPDMLFDEAKMRQVAENLFSNAVKYSPPGSTIRIVLRDSETAQNLHVIDQGPGIPAGEADKLFKDFGRLSVQPTGGEKSTGLGLAICRKIVQAHDGTISAENLATGGCVFKVSLPKRA</sequence>
<dbReference type="Gene3D" id="1.10.287.130">
    <property type="match status" value="1"/>
</dbReference>
<dbReference type="InterPro" id="IPR036890">
    <property type="entry name" value="HATPase_C_sf"/>
</dbReference>
<keyword evidence="4" id="KW-0808">Transferase</keyword>
<keyword evidence="15" id="KW-1185">Reference proteome</keyword>
<keyword evidence="7" id="KW-0805">Transcription regulation</keyword>
<evidence type="ECO:0000256" key="8">
    <source>
        <dbReference type="ARBA" id="ARBA00023125"/>
    </source>
</evidence>
<keyword evidence="8" id="KW-0238">DNA-binding</keyword>
<evidence type="ECO:0000256" key="6">
    <source>
        <dbReference type="ARBA" id="ARBA00023012"/>
    </source>
</evidence>
<organism evidence="14 15">
    <name type="scientific">Synoicihabitans lomoniglobus</name>
    <dbReference type="NCBI Taxonomy" id="2909285"/>
    <lineage>
        <taxon>Bacteria</taxon>
        <taxon>Pseudomonadati</taxon>
        <taxon>Verrucomicrobiota</taxon>
        <taxon>Opitutia</taxon>
        <taxon>Opitutales</taxon>
        <taxon>Opitutaceae</taxon>
        <taxon>Synoicihabitans</taxon>
    </lineage>
</organism>
<gene>
    <name evidence="14" type="ORF">PXH66_08685</name>
</gene>
<dbReference type="PANTHER" id="PTHR43547">
    <property type="entry name" value="TWO-COMPONENT HISTIDINE KINASE"/>
    <property type="match status" value="1"/>
</dbReference>
<dbReference type="PRINTS" id="PR00344">
    <property type="entry name" value="BCTRLSENSOR"/>
</dbReference>
<dbReference type="Gene3D" id="3.40.50.2300">
    <property type="match status" value="1"/>
</dbReference>
<dbReference type="InterPro" id="IPR005467">
    <property type="entry name" value="His_kinase_dom"/>
</dbReference>
<feature type="domain" description="Histidine kinase" evidence="12">
    <location>
        <begin position="177"/>
        <end position="396"/>
    </location>
</feature>
<reference evidence="14" key="1">
    <citation type="submission" date="2023-03" db="EMBL/GenBank/DDBJ databases">
        <title>Lomoglobus Profundus gen. nov., sp. nov., a novel member of the phylum Verrucomicrobia, isolated from deep-marine sediment of South China Sea.</title>
        <authorList>
            <person name="Ahmad T."/>
            <person name="Ishaq S.E."/>
            <person name="Wang F."/>
        </authorList>
    </citation>
    <scope>NUCLEOTIDE SEQUENCE</scope>
    <source>
        <strain evidence="14">LMO-M01</strain>
    </source>
</reference>
<evidence type="ECO:0000256" key="10">
    <source>
        <dbReference type="PROSITE-ProRule" id="PRU00169"/>
    </source>
</evidence>
<dbReference type="EC" id="2.7.13.3" evidence="2"/>
<dbReference type="FunFam" id="3.40.50.2300:FF:000001">
    <property type="entry name" value="DNA-binding response regulator PhoB"/>
    <property type="match status" value="1"/>
</dbReference>
<dbReference type="GO" id="GO:0003677">
    <property type="term" value="F:DNA binding"/>
    <property type="evidence" value="ECO:0007669"/>
    <property type="project" value="UniProtKB-KW"/>
</dbReference>
<dbReference type="FunFam" id="3.30.565.10:FF:000006">
    <property type="entry name" value="Sensor histidine kinase WalK"/>
    <property type="match status" value="1"/>
</dbReference>
<feature type="region of interest" description="Disordered" evidence="11">
    <location>
        <begin position="1"/>
        <end position="32"/>
    </location>
</feature>
<evidence type="ECO:0000313" key="15">
    <source>
        <dbReference type="Proteomes" id="UP001218638"/>
    </source>
</evidence>
<dbReference type="InterPro" id="IPR003661">
    <property type="entry name" value="HisK_dim/P_dom"/>
</dbReference>
<evidence type="ECO:0000256" key="3">
    <source>
        <dbReference type="ARBA" id="ARBA00022553"/>
    </source>
</evidence>
<evidence type="ECO:0000259" key="12">
    <source>
        <dbReference type="PROSITE" id="PS50109"/>
    </source>
</evidence>
<dbReference type="InterPro" id="IPR003594">
    <property type="entry name" value="HATPase_dom"/>
</dbReference>
<evidence type="ECO:0000313" key="14">
    <source>
        <dbReference type="EMBL" id="WED66925.1"/>
    </source>
</evidence>
<evidence type="ECO:0000259" key="13">
    <source>
        <dbReference type="PROSITE" id="PS50110"/>
    </source>
</evidence>
<keyword evidence="3 10" id="KW-0597">Phosphoprotein</keyword>
<dbReference type="PROSITE" id="PS50110">
    <property type="entry name" value="RESPONSE_REGULATORY"/>
    <property type="match status" value="1"/>
</dbReference>
<dbReference type="InterPro" id="IPR011006">
    <property type="entry name" value="CheY-like_superfamily"/>
</dbReference>
<evidence type="ECO:0000256" key="5">
    <source>
        <dbReference type="ARBA" id="ARBA00022777"/>
    </source>
</evidence>
<dbReference type="InterPro" id="IPR004358">
    <property type="entry name" value="Sig_transdc_His_kin-like_C"/>
</dbReference>
<dbReference type="SMART" id="SM00448">
    <property type="entry name" value="REC"/>
    <property type="match status" value="1"/>
</dbReference>
<evidence type="ECO:0000256" key="1">
    <source>
        <dbReference type="ARBA" id="ARBA00000085"/>
    </source>
</evidence>
<dbReference type="InterPro" id="IPR001789">
    <property type="entry name" value="Sig_transdc_resp-reg_receiver"/>
</dbReference>
<feature type="domain" description="Response regulatory" evidence="13">
    <location>
        <begin position="39"/>
        <end position="155"/>
    </location>
</feature>
<dbReference type="SMART" id="SM00387">
    <property type="entry name" value="HATPase_c"/>
    <property type="match status" value="1"/>
</dbReference>
<proteinExistence type="predicted"/>
<comment type="catalytic activity">
    <reaction evidence="1">
        <text>ATP + protein L-histidine = ADP + protein N-phospho-L-histidine.</text>
        <dbReference type="EC" id="2.7.13.3"/>
    </reaction>
</comment>
<keyword evidence="6" id="KW-0902">Two-component regulatory system</keyword>
<dbReference type="EMBL" id="CP119075">
    <property type="protein sequence ID" value="WED66925.1"/>
    <property type="molecule type" value="Genomic_DNA"/>
</dbReference>
<keyword evidence="5 14" id="KW-0418">Kinase</keyword>
<keyword evidence="9" id="KW-0804">Transcription</keyword>
<evidence type="ECO:0000256" key="11">
    <source>
        <dbReference type="SAM" id="MobiDB-lite"/>
    </source>
</evidence>
<dbReference type="Pfam" id="PF02518">
    <property type="entry name" value="HATPase_c"/>
    <property type="match status" value="1"/>
</dbReference>
<dbReference type="GO" id="GO:0000155">
    <property type="term" value="F:phosphorelay sensor kinase activity"/>
    <property type="evidence" value="ECO:0007669"/>
    <property type="project" value="InterPro"/>
</dbReference>
<dbReference type="Gene3D" id="3.30.565.10">
    <property type="entry name" value="Histidine kinase-like ATPase, C-terminal domain"/>
    <property type="match status" value="1"/>
</dbReference>
<dbReference type="CDD" id="cd00082">
    <property type="entry name" value="HisKA"/>
    <property type="match status" value="1"/>
</dbReference>
<dbReference type="SMART" id="SM00388">
    <property type="entry name" value="HisKA"/>
    <property type="match status" value="1"/>
</dbReference>
<dbReference type="AlphaFoldDB" id="A0AAF0CRX0"/>
<dbReference type="SUPFAM" id="SSF55874">
    <property type="entry name" value="ATPase domain of HSP90 chaperone/DNA topoisomerase II/histidine kinase"/>
    <property type="match status" value="1"/>
</dbReference>
<dbReference type="KEGG" id="slom:PXH66_08685"/>
<dbReference type="Proteomes" id="UP001218638">
    <property type="component" value="Chromosome"/>
</dbReference>
<evidence type="ECO:0000256" key="9">
    <source>
        <dbReference type="ARBA" id="ARBA00023163"/>
    </source>
</evidence>
<dbReference type="Pfam" id="PF00072">
    <property type="entry name" value="Response_reg"/>
    <property type="match status" value="1"/>
</dbReference>
<evidence type="ECO:0000256" key="7">
    <source>
        <dbReference type="ARBA" id="ARBA00023015"/>
    </source>
</evidence>
<protein>
    <recommendedName>
        <fullName evidence="2">histidine kinase</fullName>
        <ecNumber evidence="2">2.7.13.3</ecNumber>
    </recommendedName>
</protein>
<dbReference type="Pfam" id="PF00512">
    <property type="entry name" value="HisKA"/>
    <property type="match status" value="1"/>
</dbReference>